<dbReference type="InterPro" id="IPR050271">
    <property type="entry name" value="UDP-glycosyltransferase"/>
</dbReference>
<evidence type="ECO:0000313" key="9">
    <source>
        <dbReference type="Proteomes" id="UP000054495"/>
    </source>
</evidence>
<keyword evidence="3 6" id="KW-0808">Transferase</keyword>
<evidence type="ECO:0000256" key="4">
    <source>
        <dbReference type="ARBA" id="ARBA00022729"/>
    </source>
</evidence>
<organism evidence="8 9">
    <name type="scientific">Ancylostoma ceylanicum</name>
    <dbReference type="NCBI Taxonomy" id="53326"/>
    <lineage>
        <taxon>Eukaryota</taxon>
        <taxon>Metazoa</taxon>
        <taxon>Ecdysozoa</taxon>
        <taxon>Nematoda</taxon>
        <taxon>Chromadorea</taxon>
        <taxon>Rhabditida</taxon>
        <taxon>Rhabditina</taxon>
        <taxon>Rhabditomorpha</taxon>
        <taxon>Strongyloidea</taxon>
        <taxon>Ancylostomatidae</taxon>
        <taxon>Ancylostomatinae</taxon>
        <taxon>Ancylostoma</taxon>
    </lineage>
</organism>
<evidence type="ECO:0000313" key="8">
    <source>
        <dbReference type="EMBL" id="EPB72374.1"/>
    </source>
</evidence>
<dbReference type="GO" id="GO:0015020">
    <property type="term" value="F:glucuronosyltransferase activity"/>
    <property type="evidence" value="ECO:0007669"/>
    <property type="project" value="UniProtKB-EC"/>
</dbReference>
<dbReference type="SUPFAM" id="SSF53756">
    <property type="entry name" value="UDP-Glycosyltransferase/glycogen phosphorylase"/>
    <property type="match status" value="1"/>
</dbReference>
<name>A0A0D6LKA5_9BILA</name>
<dbReference type="CDD" id="cd03784">
    <property type="entry name" value="GT1_Gtf-like"/>
    <property type="match status" value="1"/>
</dbReference>
<sequence>MAHRSQLEELKNYGFDAAFAEQIDLCGVGVIRYLGINNLLWISTTPIMDAVSYNLGIPAPPSYVPTIEENDKSDTMTFWERAHNIYMYIGSVIVHRWGTDMSTQVFREIDPSFPNLREIAANASLCFVNADEMFDFPRPIIHKNIYIGGLGIGEAKPLDEKFTALMNKGKKGVIIVSLGTIAPFRALTTEAKIGFVNVVRSTPDYHFILKTTEDDTTTASLFKGVNNCDFVEWLPQSDILAHPRLKLFIMHGGVNGLTEAMLRAVPVIVVPIFGDQFRNGRNVEKRGVGKVILKQHLAEKTIRATVQEILNDDSYEKNAIRISKLMREKPFSAEQRLIQWTTFAVNNGVLDLGQFRVGVCQYMSEPTKPQLRTWVLQVLAFAESVLTSYGRKKLLGPVRVQIVRVDYVRGSVLLGLSRDVTLRSGYKKQAGMAATVNEYFLSANIEEKLTKLSELTYKLTTKYRRGSVSRSVPV</sequence>
<comment type="similarity">
    <text evidence="1 6">Belongs to the UDP-glycosyltransferase family.</text>
</comment>
<keyword evidence="4" id="KW-0732">Signal</keyword>
<reference evidence="8 9" key="1">
    <citation type="submission" date="2013-05" db="EMBL/GenBank/DDBJ databases">
        <title>Draft genome of the parasitic nematode Anyclostoma ceylanicum.</title>
        <authorList>
            <person name="Mitreva M."/>
        </authorList>
    </citation>
    <scope>NUCLEOTIDE SEQUENCE [LARGE SCALE GENOMIC DNA]</scope>
</reference>
<dbReference type="PANTHER" id="PTHR48043:SF143">
    <property type="entry name" value="UDP-GLUCURONOSYLTRANSFERASE"/>
    <property type="match status" value="1"/>
</dbReference>
<dbReference type="InterPro" id="IPR002213">
    <property type="entry name" value="UDP_glucos_trans"/>
</dbReference>
<evidence type="ECO:0000256" key="3">
    <source>
        <dbReference type="ARBA" id="ARBA00022679"/>
    </source>
</evidence>
<dbReference type="Pfam" id="PF00201">
    <property type="entry name" value="UDPGT"/>
    <property type="match status" value="1"/>
</dbReference>
<dbReference type="InterPro" id="IPR035595">
    <property type="entry name" value="UDP_glycos_trans_CS"/>
</dbReference>
<dbReference type="EMBL" id="KE125051">
    <property type="protein sequence ID" value="EPB72374.1"/>
    <property type="molecule type" value="Genomic_DNA"/>
</dbReference>
<dbReference type="EC" id="2.4.1.17" evidence="7"/>
<dbReference type="GO" id="GO:0016020">
    <property type="term" value="C:membrane"/>
    <property type="evidence" value="ECO:0007669"/>
    <property type="project" value="UniProtKB-SubCell"/>
</dbReference>
<dbReference type="PROSITE" id="PS00375">
    <property type="entry name" value="UDPGT"/>
    <property type="match status" value="1"/>
</dbReference>
<dbReference type="FunFam" id="3.40.50.2000:FF:000021">
    <property type="entry name" value="UDP-glucuronosyltransferase"/>
    <property type="match status" value="1"/>
</dbReference>
<accession>A0A0D6LKA5</accession>
<comment type="subcellular location">
    <subcellularLocation>
        <location evidence="7">Membrane</location>
        <topology evidence="7">Single-pass membrane protein</topology>
    </subcellularLocation>
</comment>
<dbReference type="Proteomes" id="UP000054495">
    <property type="component" value="Unassembled WGS sequence"/>
</dbReference>
<evidence type="ECO:0000256" key="1">
    <source>
        <dbReference type="ARBA" id="ARBA00009995"/>
    </source>
</evidence>
<dbReference type="Gene3D" id="3.40.50.2000">
    <property type="entry name" value="Glycogen Phosphorylase B"/>
    <property type="match status" value="1"/>
</dbReference>
<protein>
    <recommendedName>
        <fullName evidence="7">UDP-glucuronosyltransferase</fullName>
        <ecNumber evidence="7">2.4.1.17</ecNumber>
    </recommendedName>
</protein>
<evidence type="ECO:0000256" key="2">
    <source>
        <dbReference type="ARBA" id="ARBA00022676"/>
    </source>
</evidence>
<proteinExistence type="inferred from homology"/>
<evidence type="ECO:0000256" key="5">
    <source>
        <dbReference type="ARBA" id="ARBA00047475"/>
    </source>
</evidence>
<comment type="catalytic activity">
    <reaction evidence="5 7">
        <text>glucuronate acceptor + UDP-alpha-D-glucuronate = acceptor beta-D-glucuronoside + UDP + H(+)</text>
        <dbReference type="Rhea" id="RHEA:21032"/>
        <dbReference type="ChEBI" id="CHEBI:15378"/>
        <dbReference type="ChEBI" id="CHEBI:58052"/>
        <dbReference type="ChEBI" id="CHEBI:58223"/>
        <dbReference type="ChEBI" id="CHEBI:132367"/>
        <dbReference type="ChEBI" id="CHEBI:132368"/>
        <dbReference type="EC" id="2.4.1.17"/>
    </reaction>
</comment>
<dbReference type="AlphaFoldDB" id="A0A0D6LKA5"/>
<dbReference type="PANTHER" id="PTHR48043">
    <property type="entry name" value="EG:EG0003.4 PROTEIN-RELATED"/>
    <property type="match status" value="1"/>
</dbReference>
<evidence type="ECO:0000256" key="6">
    <source>
        <dbReference type="RuleBase" id="RU003718"/>
    </source>
</evidence>
<keyword evidence="2 6" id="KW-0328">Glycosyltransferase</keyword>
<evidence type="ECO:0000256" key="7">
    <source>
        <dbReference type="RuleBase" id="RU362059"/>
    </source>
</evidence>
<keyword evidence="9" id="KW-1185">Reference proteome</keyword>
<gene>
    <name evidence="8" type="ORF">ANCCEY_08532</name>
</gene>